<dbReference type="PROSITE" id="PS51186">
    <property type="entry name" value="GNAT"/>
    <property type="match status" value="1"/>
</dbReference>
<keyword evidence="4" id="KW-1185">Reference proteome</keyword>
<sequence length="165" mass="18451">MADIRIRKVKESDNAALAAMIREVFNEFKAPTFGTVYTDPTTDDLYALFQTPRSVLWVAAVDGEVLGCCGVYPTEGLDKDCAELVKFYLSNKIRGKGIGKQLMLQCFQSAKEMNYTKLYIESLPQFSKAVSIYEKYGFIKMDKPLGNSGHTGCNIWMINSNFAGQ</sequence>
<evidence type="ECO:0000313" key="4">
    <source>
        <dbReference type="Proteomes" id="UP000199031"/>
    </source>
</evidence>
<dbReference type="SUPFAM" id="SSF55729">
    <property type="entry name" value="Acyl-CoA N-acyltransferases (Nat)"/>
    <property type="match status" value="1"/>
</dbReference>
<feature type="domain" description="N-acetyltransferase" evidence="2">
    <location>
        <begin position="4"/>
        <end position="162"/>
    </location>
</feature>
<dbReference type="Pfam" id="PF00583">
    <property type="entry name" value="Acetyltransf_1"/>
    <property type="match status" value="1"/>
</dbReference>
<dbReference type="InterPro" id="IPR016181">
    <property type="entry name" value="Acyl_CoA_acyltransferase"/>
</dbReference>
<dbReference type="EMBL" id="FOXQ01000018">
    <property type="protein sequence ID" value="SFQ53331.1"/>
    <property type="molecule type" value="Genomic_DNA"/>
</dbReference>
<dbReference type="OrthoDB" id="5419426at2"/>
<reference evidence="3 4" key="1">
    <citation type="submission" date="2016-10" db="EMBL/GenBank/DDBJ databases">
        <authorList>
            <person name="de Groot N.N."/>
        </authorList>
    </citation>
    <scope>NUCLEOTIDE SEQUENCE [LARGE SCALE GENOMIC DNA]</scope>
    <source>
        <strain evidence="3 4">DSM 28286</strain>
    </source>
</reference>
<protein>
    <submittedName>
        <fullName evidence="3">Putative acetyltransferase</fullName>
    </submittedName>
</protein>
<evidence type="ECO:0000256" key="1">
    <source>
        <dbReference type="ARBA" id="ARBA00022679"/>
    </source>
</evidence>
<dbReference type="PANTHER" id="PTHR13947">
    <property type="entry name" value="GNAT FAMILY N-ACETYLTRANSFERASE"/>
    <property type="match status" value="1"/>
</dbReference>
<accession>A0A1I5ZA30</accession>
<dbReference type="Gene3D" id="3.40.630.30">
    <property type="match status" value="1"/>
</dbReference>
<evidence type="ECO:0000259" key="2">
    <source>
        <dbReference type="PROSITE" id="PS51186"/>
    </source>
</evidence>
<proteinExistence type="predicted"/>
<keyword evidence="1 3" id="KW-0808">Transferase</keyword>
<organism evidence="3 4">
    <name type="scientific">Parafilimonas terrae</name>
    <dbReference type="NCBI Taxonomy" id="1465490"/>
    <lineage>
        <taxon>Bacteria</taxon>
        <taxon>Pseudomonadati</taxon>
        <taxon>Bacteroidota</taxon>
        <taxon>Chitinophagia</taxon>
        <taxon>Chitinophagales</taxon>
        <taxon>Chitinophagaceae</taxon>
        <taxon>Parafilimonas</taxon>
    </lineage>
</organism>
<dbReference type="Proteomes" id="UP000199031">
    <property type="component" value="Unassembled WGS sequence"/>
</dbReference>
<dbReference type="PANTHER" id="PTHR13947:SF37">
    <property type="entry name" value="LD18367P"/>
    <property type="match status" value="1"/>
</dbReference>
<dbReference type="STRING" id="1465490.SAMN05444277_11834"/>
<dbReference type="CDD" id="cd04301">
    <property type="entry name" value="NAT_SF"/>
    <property type="match status" value="1"/>
</dbReference>
<evidence type="ECO:0000313" key="3">
    <source>
        <dbReference type="EMBL" id="SFQ53331.1"/>
    </source>
</evidence>
<dbReference type="GO" id="GO:0008080">
    <property type="term" value="F:N-acetyltransferase activity"/>
    <property type="evidence" value="ECO:0007669"/>
    <property type="project" value="InterPro"/>
</dbReference>
<dbReference type="InterPro" id="IPR050769">
    <property type="entry name" value="NAT_camello-type"/>
</dbReference>
<gene>
    <name evidence="3" type="ORF">SAMN05444277_11834</name>
</gene>
<dbReference type="AlphaFoldDB" id="A0A1I5ZA30"/>
<dbReference type="RefSeq" id="WP_090662944.1">
    <property type="nucleotide sequence ID" value="NZ_FOXQ01000018.1"/>
</dbReference>
<dbReference type="InterPro" id="IPR000182">
    <property type="entry name" value="GNAT_dom"/>
</dbReference>
<name>A0A1I5ZA30_9BACT</name>